<keyword evidence="6 7" id="KW-0472">Membrane</keyword>
<organism evidence="9 10">
    <name type="scientific">Thermosipho ferrireducens</name>
    <dbReference type="NCBI Taxonomy" id="2571116"/>
    <lineage>
        <taxon>Bacteria</taxon>
        <taxon>Thermotogati</taxon>
        <taxon>Thermotogota</taxon>
        <taxon>Thermotogae</taxon>
        <taxon>Thermotogales</taxon>
        <taxon>Fervidobacteriaceae</taxon>
        <taxon>Thermosipho</taxon>
    </lineage>
</organism>
<dbReference type="GO" id="GO:0006508">
    <property type="term" value="P:proteolysis"/>
    <property type="evidence" value="ECO:0007669"/>
    <property type="project" value="UniProtKB-KW"/>
</dbReference>
<evidence type="ECO:0000256" key="4">
    <source>
        <dbReference type="ARBA" id="ARBA00022692"/>
    </source>
</evidence>
<dbReference type="EMBL" id="CP071446">
    <property type="protein sequence ID" value="QTA37279.1"/>
    <property type="molecule type" value="Genomic_DNA"/>
</dbReference>
<reference evidence="9 10" key="1">
    <citation type="submission" date="2021-03" db="EMBL/GenBank/DDBJ databases">
        <title>Thermosipho ferrireducens sp.nov., an anaerobic thermophilic iron-reducing bacterium isolated from a deep-sea hydrothermal sulfide deposits.</title>
        <authorList>
            <person name="Zeng X."/>
            <person name="Chen Y."/>
            <person name="Shao Z."/>
        </authorList>
    </citation>
    <scope>NUCLEOTIDE SEQUENCE [LARGE SCALE GENOMIC DNA]</scope>
    <source>
        <strain evidence="9 10">JL129W03</strain>
    </source>
</reference>
<evidence type="ECO:0000313" key="9">
    <source>
        <dbReference type="EMBL" id="QTA37279.1"/>
    </source>
</evidence>
<comment type="cofactor">
    <cofactor evidence="1">
        <name>Zn(2+)</name>
        <dbReference type="ChEBI" id="CHEBI:29105"/>
    </cofactor>
</comment>
<evidence type="ECO:0000313" key="10">
    <source>
        <dbReference type="Proteomes" id="UP000671862"/>
    </source>
</evidence>
<evidence type="ECO:0000256" key="2">
    <source>
        <dbReference type="ARBA" id="ARBA00004141"/>
    </source>
</evidence>
<feature type="transmembrane region" description="Helical" evidence="7">
    <location>
        <begin position="127"/>
        <end position="148"/>
    </location>
</feature>
<feature type="transmembrane region" description="Helical" evidence="7">
    <location>
        <begin position="329"/>
        <end position="358"/>
    </location>
</feature>
<evidence type="ECO:0000259" key="8">
    <source>
        <dbReference type="Pfam" id="PF02163"/>
    </source>
</evidence>
<dbReference type="InterPro" id="IPR008915">
    <property type="entry name" value="Peptidase_M50"/>
</dbReference>
<keyword evidence="5 7" id="KW-1133">Transmembrane helix</keyword>
<accession>A0ABX7S4C1</accession>
<dbReference type="GO" id="GO:0008233">
    <property type="term" value="F:peptidase activity"/>
    <property type="evidence" value="ECO:0007669"/>
    <property type="project" value="UniProtKB-KW"/>
</dbReference>
<evidence type="ECO:0000256" key="1">
    <source>
        <dbReference type="ARBA" id="ARBA00001947"/>
    </source>
</evidence>
<sequence>MTEQTIQLPIVRSDLIITNKNERGTRLWIVYDQKSGRTFQLGPEEWFVFSKLNGQIGFAELQQIFKAEMGKDLSIATISKFIRQLERAGLLVGSRVTTPKQSLFALRLLRFQPGRLFEKTLKFIKPLLVPSMVFCVFLILIGTIAGFINGPDLFHYWWNRRWTLLPFWYLIPLYMLVLTGVIGLHEVAHGLVYTYFGGRVREVGFMLLYFLPAVYCDVSGVWLLSHRYQRICVTIAGPIANAVTAAIAIVSWPFLSHSFLKDSAAMIFVTSIVLIVVNLFPWLRTDGYYLLSDIIGIPNLEQKSLRALRIAIFRILGKQIPNANIKTSLFLIINGVMIILTRLAVSFLVITLLFFWLLR</sequence>
<dbReference type="RefSeq" id="WP_207566004.1">
    <property type="nucleotide sequence ID" value="NZ_CP071446.1"/>
</dbReference>
<evidence type="ECO:0000256" key="6">
    <source>
        <dbReference type="ARBA" id="ARBA00023136"/>
    </source>
</evidence>
<protein>
    <submittedName>
        <fullName evidence="9">Site-2 protease family protein</fullName>
    </submittedName>
</protein>
<feature type="transmembrane region" description="Helical" evidence="7">
    <location>
        <begin position="168"/>
        <end position="196"/>
    </location>
</feature>
<evidence type="ECO:0000256" key="5">
    <source>
        <dbReference type="ARBA" id="ARBA00022989"/>
    </source>
</evidence>
<proteinExistence type="inferred from homology"/>
<comment type="similarity">
    <text evidence="3">Belongs to the peptidase M50B family.</text>
</comment>
<keyword evidence="10" id="KW-1185">Reference proteome</keyword>
<gene>
    <name evidence="9" type="ORF">JYK00_05915</name>
</gene>
<feature type="transmembrane region" description="Helical" evidence="7">
    <location>
        <begin position="264"/>
        <end position="283"/>
    </location>
</feature>
<comment type="subcellular location">
    <subcellularLocation>
        <location evidence="2">Membrane</location>
        <topology evidence="2">Multi-pass membrane protein</topology>
    </subcellularLocation>
</comment>
<feature type="transmembrane region" description="Helical" evidence="7">
    <location>
        <begin position="203"/>
        <end position="222"/>
    </location>
</feature>
<dbReference type="Pfam" id="PF02163">
    <property type="entry name" value="Peptidase_M50"/>
    <property type="match status" value="1"/>
</dbReference>
<keyword evidence="4 7" id="KW-0812">Transmembrane</keyword>
<evidence type="ECO:0000256" key="3">
    <source>
        <dbReference type="ARBA" id="ARBA00007931"/>
    </source>
</evidence>
<keyword evidence="9" id="KW-0645">Protease</keyword>
<evidence type="ECO:0000256" key="7">
    <source>
        <dbReference type="SAM" id="Phobius"/>
    </source>
</evidence>
<feature type="transmembrane region" description="Helical" evidence="7">
    <location>
        <begin position="228"/>
        <end position="252"/>
    </location>
</feature>
<dbReference type="Proteomes" id="UP000671862">
    <property type="component" value="Chromosome"/>
</dbReference>
<feature type="domain" description="Peptidase M50" evidence="8">
    <location>
        <begin position="175"/>
        <end position="252"/>
    </location>
</feature>
<keyword evidence="9" id="KW-0378">Hydrolase</keyword>
<name>A0ABX7S4C1_9BACT</name>